<keyword evidence="2" id="KW-0677">Repeat</keyword>
<reference evidence="4" key="1">
    <citation type="journal article" date="2015" name="Insect Biochem. Mol. Biol.">
        <title>An insight into the sialome of the horse fly, Tabanus bromius.</title>
        <authorList>
            <person name="Ribeiro J.M."/>
            <person name="Kazimirova M."/>
            <person name="Takac P."/>
            <person name="Andersen J.F."/>
            <person name="Francischetti I.M."/>
        </authorList>
    </citation>
    <scope>NUCLEOTIDE SEQUENCE</scope>
</reference>
<dbReference type="InterPro" id="IPR001611">
    <property type="entry name" value="Leu-rich_rpt"/>
</dbReference>
<keyword evidence="4" id="KW-0808">Transferase</keyword>
<dbReference type="GO" id="GO:0016301">
    <property type="term" value="F:kinase activity"/>
    <property type="evidence" value="ECO:0007669"/>
    <property type="project" value="UniProtKB-KW"/>
</dbReference>
<dbReference type="PRINTS" id="PR00019">
    <property type="entry name" value="LEURICHRPT"/>
</dbReference>
<organism evidence="4">
    <name type="scientific">Tabanus bromius</name>
    <name type="common">Band-eyed brown horse fly</name>
    <dbReference type="NCBI Taxonomy" id="304241"/>
    <lineage>
        <taxon>Eukaryota</taxon>
        <taxon>Metazoa</taxon>
        <taxon>Ecdysozoa</taxon>
        <taxon>Arthropoda</taxon>
        <taxon>Hexapoda</taxon>
        <taxon>Insecta</taxon>
        <taxon>Pterygota</taxon>
        <taxon>Neoptera</taxon>
        <taxon>Endopterygota</taxon>
        <taxon>Diptera</taxon>
        <taxon>Brachycera</taxon>
        <taxon>Tabanomorpha</taxon>
        <taxon>Tabanoidea</taxon>
        <taxon>Tabanidae</taxon>
        <taxon>Tabanus</taxon>
    </lineage>
</organism>
<dbReference type="Gene3D" id="3.80.10.10">
    <property type="entry name" value="Ribonuclease Inhibitor"/>
    <property type="match status" value="1"/>
</dbReference>
<evidence type="ECO:0000256" key="2">
    <source>
        <dbReference type="ARBA" id="ARBA00022737"/>
    </source>
</evidence>
<keyword evidence="1" id="KW-0433">Leucine-rich repeat</keyword>
<dbReference type="PANTHER" id="PTHR48051:SF54">
    <property type="entry name" value="LEUCINE-RICH REPEAT-CONTAINING PROTEIN"/>
    <property type="match status" value="1"/>
</dbReference>
<feature type="compositionally biased region" description="Polar residues" evidence="3">
    <location>
        <begin position="7"/>
        <end position="20"/>
    </location>
</feature>
<dbReference type="PANTHER" id="PTHR48051">
    <property type="match status" value="1"/>
</dbReference>
<keyword evidence="4" id="KW-0418">Kinase</keyword>
<dbReference type="InterPro" id="IPR032675">
    <property type="entry name" value="LRR_dom_sf"/>
</dbReference>
<evidence type="ECO:0000256" key="1">
    <source>
        <dbReference type="ARBA" id="ARBA00022614"/>
    </source>
</evidence>
<feature type="region of interest" description="Disordered" evidence="3">
    <location>
        <begin position="1"/>
        <end position="35"/>
    </location>
</feature>
<dbReference type="SMART" id="SM00369">
    <property type="entry name" value="LRR_TYP"/>
    <property type="match status" value="2"/>
</dbReference>
<dbReference type="EMBL" id="GDAI01000690">
    <property type="protein sequence ID" value="JAI16913.1"/>
    <property type="molecule type" value="mRNA"/>
</dbReference>
<dbReference type="Pfam" id="PF13855">
    <property type="entry name" value="LRR_8"/>
    <property type="match status" value="1"/>
</dbReference>
<proteinExistence type="evidence at transcript level"/>
<protein>
    <submittedName>
        <fullName evidence="4">Putative serine/threonine-protein kinase ddb g0278509-like isoform x1</fullName>
    </submittedName>
</protein>
<name>A0A0K8TRY2_TABBR</name>
<evidence type="ECO:0000313" key="4">
    <source>
        <dbReference type="EMBL" id="JAI16913.1"/>
    </source>
</evidence>
<dbReference type="InterPro" id="IPR050216">
    <property type="entry name" value="LRR_domain-containing"/>
</dbReference>
<feature type="compositionally biased region" description="Low complexity" evidence="3">
    <location>
        <begin position="21"/>
        <end position="30"/>
    </location>
</feature>
<dbReference type="AlphaFoldDB" id="A0A0K8TRY2"/>
<accession>A0A0K8TRY2</accession>
<sequence length="224" mass="25595">MRPPHSTFGNDITNTTHQGSNDPNNNDDPNGIPPHIARMGGTRIMSRIAGHGVIRVVERCEEAKENRKLDLSECELMQVPDAVYHLMRHTELKTCDLSFNVIKKIPPKFAVNFNFITDLDLSHNQISKLPDEWANLKSLQRLNISHNSFIALPSVVFKMPKLEQLHANNNGIIEIDTDQMIESENLELVDLRFNPLTRSCFRKLVNAKVGFRIELSENSKEEDW</sequence>
<dbReference type="GO" id="GO:0005737">
    <property type="term" value="C:cytoplasm"/>
    <property type="evidence" value="ECO:0007669"/>
    <property type="project" value="TreeGrafter"/>
</dbReference>
<evidence type="ECO:0000256" key="3">
    <source>
        <dbReference type="SAM" id="MobiDB-lite"/>
    </source>
</evidence>
<dbReference type="SUPFAM" id="SSF52075">
    <property type="entry name" value="Outer arm dynein light chain 1"/>
    <property type="match status" value="1"/>
</dbReference>
<dbReference type="PROSITE" id="PS51450">
    <property type="entry name" value="LRR"/>
    <property type="match status" value="1"/>
</dbReference>
<dbReference type="InterPro" id="IPR003591">
    <property type="entry name" value="Leu-rich_rpt_typical-subtyp"/>
</dbReference>